<name>A0A9D1ZKA8_9LACO</name>
<proteinExistence type="predicted"/>
<dbReference type="Proteomes" id="UP000824013">
    <property type="component" value="Unassembled WGS sequence"/>
</dbReference>
<dbReference type="AlphaFoldDB" id="A0A9D1ZKA8"/>
<evidence type="ECO:0000313" key="2">
    <source>
        <dbReference type="EMBL" id="HIY91355.1"/>
    </source>
</evidence>
<evidence type="ECO:0000313" key="3">
    <source>
        <dbReference type="Proteomes" id="UP000824013"/>
    </source>
</evidence>
<comment type="caution">
    <text evidence="2">The sequence shown here is derived from an EMBL/GenBank/DDBJ whole genome shotgun (WGS) entry which is preliminary data.</text>
</comment>
<protein>
    <submittedName>
        <fullName evidence="2">Type I toxin-antitoxin system Fst family toxin</fullName>
    </submittedName>
</protein>
<reference evidence="2" key="1">
    <citation type="journal article" date="2021" name="PeerJ">
        <title>Extensive microbial diversity within the chicken gut microbiome revealed by metagenomics and culture.</title>
        <authorList>
            <person name="Gilroy R."/>
            <person name="Ravi A."/>
            <person name="Getino M."/>
            <person name="Pursley I."/>
            <person name="Horton D.L."/>
            <person name="Alikhan N.F."/>
            <person name="Baker D."/>
            <person name="Gharbi K."/>
            <person name="Hall N."/>
            <person name="Watson M."/>
            <person name="Adriaenssens E.M."/>
            <person name="Foster-Nyarko E."/>
            <person name="Jarju S."/>
            <person name="Secka A."/>
            <person name="Antonio M."/>
            <person name="Oren A."/>
            <person name="Chaudhuri R.R."/>
            <person name="La Ragione R."/>
            <person name="Hildebrand F."/>
            <person name="Pallen M.J."/>
        </authorList>
    </citation>
    <scope>NUCLEOTIDE SEQUENCE</scope>
    <source>
        <strain evidence="2">3204</strain>
    </source>
</reference>
<evidence type="ECO:0000256" key="1">
    <source>
        <dbReference type="SAM" id="Phobius"/>
    </source>
</evidence>
<keyword evidence="1" id="KW-0812">Transmembrane</keyword>
<reference evidence="2" key="2">
    <citation type="submission" date="2021-04" db="EMBL/GenBank/DDBJ databases">
        <authorList>
            <person name="Gilroy R."/>
        </authorList>
    </citation>
    <scope>NUCLEOTIDE SEQUENCE</scope>
    <source>
        <strain evidence="2">3204</strain>
    </source>
</reference>
<feature type="transmembrane region" description="Helical" evidence="1">
    <location>
        <begin position="6"/>
        <end position="26"/>
    </location>
</feature>
<gene>
    <name evidence="2" type="ORF">H9820_00240</name>
</gene>
<accession>A0A9D1ZKA8</accession>
<dbReference type="NCBIfam" id="NF033608">
    <property type="entry name" value="type_I_tox_Fst"/>
    <property type="match status" value="1"/>
</dbReference>
<keyword evidence="1" id="KW-0472">Membrane</keyword>
<dbReference type="EMBL" id="DXCM01000002">
    <property type="protein sequence ID" value="HIY91355.1"/>
    <property type="molecule type" value="Genomic_DNA"/>
</dbReference>
<organism evidence="2 3">
    <name type="scientific">Candidatus Companilactobacillus pullicola</name>
    <dbReference type="NCBI Taxonomy" id="2838523"/>
    <lineage>
        <taxon>Bacteria</taxon>
        <taxon>Bacillati</taxon>
        <taxon>Bacillota</taxon>
        <taxon>Bacilli</taxon>
        <taxon>Lactobacillales</taxon>
        <taxon>Lactobacillaceae</taxon>
        <taxon>Companilactobacillus</taxon>
    </lineage>
</organism>
<keyword evidence="1" id="KW-1133">Transmembrane helix</keyword>
<sequence>MLTFLFKNILAPLLVGCLVAIFTQWINKR</sequence>